<feature type="compositionally biased region" description="Polar residues" evidence="1">
    <location>
        <begin position="176"/>
        <end position="189"/>
    </location>
</feature>
<gene>
    <name evidence="2" type="ORF">LIER_25957</name>
</gene>
<comment type="caution">
    <text evidence="2">The sequence shown here is derived from an EMBL/GenBank/DDBJ whole genome shotgun (WGS) entry which is preliminary data.</text>
</comment>
<dbReference type="EMBL" id="BAABME010007934">
    <property type="protein sequence ID" value="GAA0172056.1"/>
    <property type="molecule type" value="Genomic_DNA"/>
</dbReference>
<evidence type="ECO:0000313" key="2">
    <source>
        <dbReference type="EMBL" id="GAA0172056.1"/>
    </source>
</evidence>
<feature type="compositionally biased region" description="Polar residues" evidence="1">
    <location>
        <begin position="24"/>
        <end position="39"/>
    </location>
</feature>
<accession>A0AAV3RA27</accession>
<dbReference type="Proteomes" id="UP001454036">
    <property type="component" value="Unassembled WGS sequence"/>
</dbReference>
<protein>
    <submittedName>
        <fullName evidence="2">Uncharacterized protein</fullName>
    </submittedName>
</protein>
<sequence length="403" mass="46555">MKNIKLTKEKKPFHHHHHQNIFNLPQKTSSTCPSTTQFSESHEGEQTYPALVGYFTQEYSASKDDHIQGNREPFSAKGYRRSSSSVDEYYGKGQWRGDMMNNFETIDKVGDITKKEYRSSFSGPTGALIHGKKEWVDSPQRQEEMGFFSSASGYQNYGKKVLVDSPKMQEEMQFQGPLSGTYNNGQNEWIDSPRRRENLETNKDPELSRAQKYYDKGGYGGKPQGRQEMKTKQFSPRVPNYAQKEYIGSPKVQQDLRKMMQNLEANKVPEFSRSPVYPTKEEWNSSPRKPEVKLEDSKKWYGRSASITADDKYYDQKGLFIDRPQGQEARGRVGPNIFGNMRYEIHKPTNEFHQSQGSYIEKVKYHQSQREFADYGQQLKAPYMDAIEAAKLHGGVLILDYSK</sequence>
<keyword evidence="3" id="KW-1185">Reference proteome</keyword>
<name>A0AAV3RA27_LITER</name>
<feature type="compositionally biased region" description="Basic and acidic residues" evidence="1">
    <location>
        <begin position="191"/>
        <end position="215"/>
    </location>
</feature>
<proteinExistence type="predicted"/>
<reference evidence="2 3" key="1">
    <citation type="submission" date="2024-01" db="EMBL/GenBank/DDBJ databases">
        <title>The complete chloroplast genome sequence of Lithospermum erythrorhizon: insights into the phylogenetic relationship among Boraginaceae species and the maternal lineages of purple gromwells.</title>
        <authorList>
            <person name="Okada T."/>
            <person name="Watanabe K."/>
        </authorList>
    </citation>
    <scope>NUCLEOTIDE SEQUENCE [LARGE SCALE GENOMIC DNA]</scope>
</reference>
<evidence type="ECO:0000313" key="3">
    <source>
        <dbReference type="Proteomes" id="UP001454036"/>
    </source>
</evidence>
<feature type="region of interest" description="Disordered" evidence="1">
    <location>
        <begin position="175"/>
        <end position="232"/>
    </location>
</feature>
<evidence type="ECO:0000256" key="1">
    <source>
        <dbReference type="SAM" id="MobiDB-lite"/>
    </source>
</evidence>
<dbReference type="AlphaFoldDB" id="A0AAV3RA27"/>
<organism evidence="2 3">
    <name type="scientific">Lithospermum erythrorhizon</name>
    <name type="common">Purple gromwell</name>
    <name type="synonym">Lithospermum officinale var. erythrorhizon</name>
    <dbReference type="NCBI Taxonomy" id="34254"/>
    <lineage>
        <taxon>Eukaryota</taxon>
        <taxon>Viridiplantae</taxon>
        <taxon>Streptophyta</taxon>
        <taxon>Embryophyta</taxon>
        <taxon>Tracheophyta</taxon>
        <taxon>Spermatophyta</taxon>
        <taxon>Magnoliopsida</taxon>
        <taxon>eudicotyledons</taxon>
        <taxon>Gunneridae</taxon>
        <taxon>Pentapetalae</taxon>
        <taxon>asterids</taxon>
        <taxon>lamiids</taxon>
        <taxon>Boraginales</taxon>
        <taxon>Boraginaceae</taxon>
        <taxon>Boraginoideae</taxon>
        <taxon>Lithospermeae</taxon>
        <taxon>Lithospermum</taxon>
    </lineage>
</organism>
<feature type="region of interest" description="Disordered" evidence="1">
    <location>
        <begin position="24"/>
        <end position="43"/>
    </location>
</feature>